<evidence type="ECO:0000256" key="3">
    <source>
        <dbReference type="ARBA" id="ARBA00010433"/>
    </source>
</evidence>
<proteinExistence type="inferred from homology"/>
<keyword evidence="8" id="KW-0249">Electron transport</keyword>
<dbReference type="InterPro" id="IPR036909">
    <property type="entry name" value="Cyt_c-like_dom_sf"/>
</dbReference>
<feature type="signal peptide" evidence="13">
    <location>
        <begin position="1"/>
        <end position="26"/>
    </location>
</feature>
<dbReference type="InterPro" id="IPR016003">
    <property type="entry name" value="PsbV_cyt_c550-like"/>
</dbReference>
<evidence type="ECO:0000256" key="10">
    <source>
        <dbReference type="ARBA" id="ARBA00023136"/>
    </source>
</evidence>
<comment type="cofactor">
    <cofactor evidence="1">
        <name>heme c</name>
        <dbReference type="ChEBI" id="CHEBI:61717"/>
    </cofactor>
</comment>
<evidence type="ECO:0000256" key="13">
    <source>
        <dbReference type="SAM" id="SignalP"/>
    </source>
</evidence>
<dbReference type="PROSITE" id="PS51257">
    <property type="entry name" value="PROKAR_LIPOPROTEIN"/>
    <property type="match status" value="1"/>
</dbReference>
<dbReference type="PROSITE" id="PS51007">
    <property type="entry name" value="CYTC"/>
    <property type="match status" value="1"/>
</dbReference>
<accession>A0ABY3PLB0</accession>
<dbReference type="EMBL" id="CP063845">
    <property type="protein sequence ID" value="UFP94487.1"/>
    <property type="molecule type" value="Genomic_DNA"/>
</dbReference>
<dbReference type="Pfam" id="PF14495">
    <property type="entry name" value="Cytochrom_C550"/>
    <property type="match status" value="1"/>
</dbReference>
<protein>
    <submittedName>
        <fullName evidence="15">Photosystem II cytochrome PsbV2</fullName>
    </submittedName>
</protein>
<keyword evidence="9 12" id="KW-0408">Iron</keyword>
<keyword evidence="6 12" id="KW-0349">Heme</keyword>
<dbReference type="PIRSF" id="PIRSF005890">
    <property type="entry name" value="Phot_II_cyt_c550"/>
    <property type="match status" value="1"/>
</dbReference>
<evidence type="ECO:0000256" key="5">
    <source>
        <dbReference type="ARBA" id="ARBA00022531"/>
    </source>
</evidence>
<gene>
    <name evidence="15" type="primary">psbV2</name>
    <name evidence="15" type="ORF">ISF26_22555</name>
</gene>
<evidence type="ECO:0000259" key="14">
    <source>
        <dbReference type="PROSITE" id="PS51007"/>
    </source>
</evidence>
<evidence type="ECO:0000256" key="1">
    <source>
        <dbReference type="ARBA" id="ARBA00001926"/>
    </source>
</evidence>
<keyword evidence="7 12" id="KW-0479">Metal-binding</keyword>
<evidence type="ECO:0000256" key="11">
    <source>
        <dbReference type="ARBA" id="ARBA00023276"/>
    </source>
</evidence>
<keyword evidence="4" id="KW-0813">Transport</keyword>
<feature type="chain" id="PRO_5045464351" evidence="13">
    <location>
        <begin position="27"/>
        <end position="183"/>
    </location>
</feature>
<name>A0ABY3PLB0_9CYAN</name>
<dbReference type="InterPro" id="IPR009056">
    <property type="entry name" value="Cyt_c-like_dom"/>
</dbReference>
<keyword evidence="13" id="KW-0732">Signal</keyword>
<evidence type="ECO:0000256" key="9">
    <source>
        <dbReference type="ARBA" id="ARBA00023004"/>
    </source>
</evidence>
<keyword evidence="10" id="KW-0472">Membrane</keyword>
<dbReference type="NCBIfam" id="TIGR03046">
    <property type="entry name" value="PS_II_psbV2"/>
    <property type="match status" value="1"/>
</dbReference>
<keyword evidence="11" id="KW-0604">Photosystem II</keyword>
<evidence type="ECO:0000256" key="8">
    <source>
        <dbReference type="ARBA" id="ARBA00022982"/>
    </source>
</evidence>
<keyword evidence="16" id="KW-1185">Reference proteome</keyword>
<dbReference type="Proteomes" id="UP001054846">
    <property type="component" value="Chromosome"/>
</dbReference>
<evidence type="ECO:0000256" key="7">
    <source>
        <dbReference type="ARBA" id="ARBA00022723"/>
    </source>
</evidence>
<evidence type="ECO:0000313" key="16">
    <source>
        <dbReference type="Proteomes" id="UP001054846"/>
    </source>
</evidence>
<comment type="similarity">
    <text evidence="3">Belongs to the cytochrome c family. PsbV subfamily.</text>
</comment>
<evidence type="ECO:0000313" key="15">
    <source>
        <dbReference type="EMBL" id="UFP94487.1"/>
    </source>
</evidence>
<reference evidence="15 16" key="1">
    <citation type="journal article" date="2021" name="Genome Biol. Evol.">
        <title>Complete Genome Sequencing of a Novel Gloeobacter Species from a Waterfall Cave in Mexico.</title>
        <authorList>
            <person name="Saw J.H."/>
            <person name="Cardona T."/>
            <person name="Montejano G."/>
        </authorList>
    </citation>
    <scope>NUCLEOTIDE SEQUENCE [LARGE SCALE GENOMIC DNA]</scope>
    <source>
        <strain evidence="15">MG652769</strain>
    </source>
</reference>
<evidence type="ECO:0000256" key="2">
    <source>
        <dbReference type="ARBA" id="ARBA00004170"/>
    </source>
</evidence>
<organism evidence="15 16">
    <name type="scientific">Gloeobacter morelensis MG652769</name>
    <dbReference type="NCBI Taxonomy" id="2781736"/>
    <lineage>
        <taxon>Bacteria</taxon>
        <taxon>Bacillati</taxon>
        <taxon>Cyanobacteriota</taxon>
        <taxon>Cyanophyceae</taxon>
        <taxon>Gloeobacterales</taxon>
        <taxon>Gloeobacteraceae</taxon>
        <taxon>Gloeobacter</taxon>
        <taxon>Gloeobacter morelensis</taxon>
    </lineage>
</organism>
<dbReference type="SUPFAM" id="SSF46626">
    <property type="entry name" value="Cytochrome c"/>
    <property type="match status" value="1"/>
</dbReference>
<evidence type="ECO:0000256" key="12">
    <source>
        <dbReference type="PROSITE-ProRule" id="PRU00433"/>
    </source>
</evidence>
<evidence type="ECO:0000256" key="6">
    <source>
        <dbReference type="ARBA" id="ARBA00022617"/>
    </source>
</evidence>
<comment type="subcellular location">
    <subcellularLocation>
        <location evidence="2">Membrane</location>
        <topology evidence="2">Peripheral membrane protein</topology>
    </subcellularLocation>
</comment>
<dbReference type="InterPro" id="IPR029490">
    <property type="entry name" value="Cytochrom_C550"/>
</dbReference>
<dbReference type="Gene3D" id="1.10.760.10">
    <property type="entry name" value="Cytochrome c-like domain"/>
    <property type="match status" value="1"/>
</dbReference>
<keyword evidence="5" id="KW-0602">Photosynthesis</keyword>
<evidence type="ECO:0000256" key="4">
    <source>
        <dbReference type="ARBA" id="ARBA00022448"/>
    </source>
</evidence>
<sequence length="183" mass="19625">MMFGHCRRALALRGTFVLGLCGLLLAGCSGVGDDGDAAALKDKYVTVNLGVRGPVDLPADAVGNLQTFSPQQIYAGKKLFESNCQNCHVGGTTTPNPKVSLALAKLQGATPSRDNIQSLVQYMRLPMSYDGSEETFNCRKSDWIKDDEAQNLAAFILRASQKARGWGTARLEANQDSMTTAPP</sequence>
<feature type="domain" description="Cytochrome c" evidence="14">
    <location>
        <begin position="71"/>
        <end position="160"/>
    </location>
</feature>